<gene>
    <name evidence="3" type="ORF">niasHT_003533</name>
    <name evidence="4" type="ORF">niasHT_003536</name>
    <name evidence="2" type="ORF">niasHT_020439</name>
</gene>
<comment type="caution">
    <text evidence="3">The sequence shown here is derived from an EMBL/GenBank/DDBJ whole genome shotgun (WGS) entry which is preliminary data.</text>
</comment>
<keyword evidence="1" id="KW-0732">Signal</keyword>
<name>A0ABD2M2K0_9BILA</name>
<evidence type="ECO:0000313" key="5">
    <source>
        <dbReference type="Proteomes" id="UP001620626"/>
    </source>
</evidence>
<proteinExistence type="predicted"/>
<accession>A0ABD2M2K0</accession>
<evidence type="ECO:0000313" key="3">
    <source>
        <dbReference type="EMBL" id="KAL3121742.1"/>
    </source>
</evidence>
<evidence type="ECO:0000313" key="2">
    <source>
        <dbReference type="EMBL" id="KAL3089660.1"/>
    </source>
</evidence>
<reference evidence="3 5" key="1">
    <citation type="submission" date="2024-10" db="EMBL/GenBank/DDBJ databases">
        <authorList>
            <person name="Kim D."/>
        </authorList>
    </citation>
    <scope>NUCLEOTIDE SEQUENCE [LARGE SCALE GENOMIC DNA]</scope>
    <source>
        <strain evidence="3">BH-2024</strain>
    </source>
</reference>
<dbReference type="Proteomes" id="UP001620626">
    <property type="component" value="Unassembled WGS sequence"/>
</dbReference>
<evidence type="ECO:0000256" key="1">
    <source>
        <dbReference type="SAM" id="SignalP"/>
    </source>
</evidence>
<sequence length="79" mass="8861">MQFFVGSKLPLAFLLLLLLSFAFSNAKNQKAVHRAGGTCKRGRIHCNGKCHKKCTKNSQCFHKLRCKPCRGTKGRHACQ</sequence>
<dbReference type="AlphaFoldDB" id="A0ABD2M2K0"/>
<keyword evidence="5" id="KW-1185">Reference proteome</keyword>
<dbReference type="EMBL" id="JBICBT010000178">
    <property type="protein sequence ID" value="KAL3121742.1"/>
    <property type="molecule type" value="Genomic_DNA"/>
</dbReference>
<feature type="signal peptide" evidence="1">
    <location>
        <begin position="1"/>
        <end position="26"/>
    </location>
</feature>
<dbReference type="EMBL" id="JBICBT010000977">
    <property type="protein sequence ID" value="KAL3089660.1"/>
    <property type="molecule type" value="Genomic_DNA"/>
</dbReference>
<protein>
    <submittedName>
        <fullName evidence="3">Uncharacterized protein</fullName>
    </submittedName>
</protein>
<evidence type="ECO:0000313" key="4">
    <source>
        <dbReference type="EMBL" id="KAL3121745.1"/>
    </source>
</evidence>
<feature type="chain" id="PRO_5044724311" evidence="1">
    <location>
        <begin position="27"/>
        <end position="79"/>
    </location>
</feature>
<dbReference type="EMBL" id="JBICBT010000178">
    <property type="protein sequence ID" value="KAL3121745.1"/>
    <property type="molecule type" value="Genomic_DNA"/>
</dbReference>
<organism evidence="3 5">
    <name type="scientific">Heterodera trifolii</name>
    <dbReference type="NCBI Taxonomy" id="157864"/>
    <lineage>
        <taxon>Eukaryota</taxon>
        <taxon>Metazoa</taxon>
        <taxon>Ecdysozoa</taxon>
        <taxon>Nematoda</taxon>
        <taxon>Chromadorea</taxon>
        <taxon>Rhabditida</taxon>
        <taxon>Tylenchina</taxon>
        <taxon>Tylenchomorpha</taxon>
        <taxon>Tylenchoidea</taxon>
        <taxon>Heteroderidae</taxon>
        <taxon>Heteroderinae</taxon>
        <taxon>Heterodera</taxon>
    </lineage>
</organism>